<sequence length="105" mass="11076">MESSTTFKRIFSPNTDIEKIPAPLRSHISSPNLSPSIVAVRLAGCGFWLPLGIGKGDGVFETGSAKDQLKTRTSSTSNLPESNAFSTFTPACTTGGSYLNNPEPA</sequence>
<proteinExistence type="predicted"/>
<gene>
    <name evidence="2" type="ORF">AVEN_232383_1</name>
</gene>
<feature type="region of interest" description="Disordered" evidence="1">
    <location>
        <begin position="71"/>
        <end position="105"/>
    </location>
</feature>
<evidence type="ECO:0000313" key="2">
    <source>
        <dbReference type="EMBL" id="GBM07942.1"/>
    </source>
</evidence>
<dbReference type="EMBL" id="BGPR01000249">
    <property type="protein sequence ID" value="GBM07942.1"/>
    <property type="molecule type" value="Genomic_DNA"/>
</dbReference>
<evidence type="ECO:0000313" key="3">
    <source>
        <dbReference type="Proteomes" id="UP000499080"/>
    </source>
</evidence>
<keyword evidence="3" id="KW-1185">Reference proteome</keyword>
<dbReference type="AlphaFoldDB" id="A0A4Y2CTZ7"/>
<name>A0A4Y2CTZ7_ARAVE</name>
<organism evidence="2 3">
    <name type="scientific">Araneus ventricosus</name>
    <name type="common">Orbweaver spider</name>
    <name type="synonym">Epeira ventricosa</name>
    <dbReference type="NCBI Taxonomy" id="182803"/>
    <lineage>
        <taxon>Eukaryota</taxon>
        <taxon>Metazoa</taxon>
        <taxon>Ecdysozoa</taxon>
        <taxon>Arthropoda</taxon>
        <taxon>Chelicerata</taxon>
        <taxon>Arachnida</taxon>
        <taxon>Araneae</taxon>
        <taxon>Araneomorphae</taxon>
        <taxon>Entelegynae</taxon>
        <taxon>Araneoidea</taxon>
        <taxon>Araneidae</taxon>
        <taxon>Araneus</taxon>
    </lineage>
</organism>
<evidence type="ECO:0000256" key="1">
    <source>
        <dbReference type="SAM" id="MobiDB-lite"/>
    </source>
</evidence>
<comment type="caution">
    <text evidence="2">The sequence shown here is derived from an EMBL/GenBank/DDBJ whole genome shotgun (WGS) entry which is preliminary data.</text>
</comment>
<accession>A0A4Y2CTZ7</accession>
<reference evidence="2 3" key="1">
    <citation type="journal article" date="2019" name="Sci. Rep.">
        <title>Orb-weaving spider Araneus ventricosus genome elucidates the spidroin gene catalogue.</title>
        <authorList>
            <person name="Kono N."/>
            <person name="Nakamura H."/>
            <person name="Ohtoshi R."/>
            <person name="Moran D.A.P."/>
            <person name="Shinohara A."/>
            <person name="Yoshida Y."/>
            <person name="Fujiwara M."/>
            <person name="Mori M."/>
            <person name="Tomita M."/>
            <person name="Arakawa K."/>
        </authorList>
    </citation>
    <scope>NUCLEOTIDE SEQUENCE [LARGE SCALE GENOMIC DNA]</scope>
</reference>
<dbReference type="Proteomes" id="UP000499080">
    <property type="component" value="Unassembled WGS sequence"/>
</dbReference>
<protein>
    <submittedName>
        <fullName evidence="2">Uncharacterized protein</fullName>
    </submittedName>
</protein>